<dbReference type="CDD" id="cd11912">
    <property type="entry name" value="SH3_Bzz1_1"/>
    <property type="match status" value="1"/>
</dbReference>
<dbReference type="SMART" id="SM00055">
    <property type="entry name" value="FCH"/>
    <property type="match status" value="1"/>
</dbReference>
<dbReference type="Gene3D" id="2.30.30.40">
    <property type="entry name" value="SH3 Domains"/>
    <property type="match status" value="2"/>
</dbReference>
<keyword evidence="13" id="KW-1185">Reference proteome</keyword>
<comment type="caution">
    <text evidence="12">The sequence shown here is derived from an EMBL/GenBank/DDBJ whole genome shotgun (WGS) entry which is preliminary data.</text>
</comment>
<dbReference type="InterPro" id="IPR015424">
    <property type="entry name" value="PyrdxlP-dep_Trfase"/>
</dbReference>
<dbReference type="InterPro" id="IPR001060">
    <property type="entry name" value="FCH_dom"/>
</dbReference>
<feature type="domain" description="SH3" evidence="10">
    <location>
        <begin position="427"/>
        <end position="488"/>
    </location>
</feature>
<dbReference type="GO" id="GO:0006520">
    <property type="term" value="P:amino acid metabolic process"/>
    <property type="evidence" value="ECO:0007669"/>
    <property type="project" value="InterPro"/>
</dbReference>
<feature type="domain" description="F-BAR" evidence="11">
    <location>
        <begin position="1"/>
        <end position="278"/>
    </location>
</feature>
<dbReference type="Pfam" id="PF00282">
    <property type="entry name" value="Pyridoxal_deC"/>
    <property type="match status" value="1"/>
</dbReference>
<dbReference type="SMART" id="SM00326">
    <property type="entry name" value="SH3"/>
    <property type="match status" value="2"/>
</dbReference>
<dbReference type="InterPro" id="IPR015421">
    <property type="entry name" value="PyrdxlP-dep_Trfase_major"/>
</dbReference>
<feature type="domain" description="SH3" evidence="10">
    <location>
        <begin position="505"/>
        <end position="571"/>
    </location>
</feature>
<comment type="cofactor">
    <cofactor evidence="1 7">
        <name>pyridoxal 5'-phosphate</name>
        <dbReference type="ChEBI" id="CHEBI:597326"/>
    </cofactor>
</comment>
<dbReference type="Gene3D" id="1.20.1270.60">
    <property type="entry name" value="Arfaptin homology (AH) domain/BAR domain"/>
    <property type="match status" value="1"/>
</dbReference>
<dbReference type="OrthoDB" id="639767at2759"/>
<dbReference type="InterPro" id="IPR031160">
    <property type="entry name" value="F_BAR_dom"/>
</dbReference>
<proteinExistence type="inferred from homology"/>
<keyword evidence="9" id="KW-0175">Coiled coil</keyword>
<dbReference type="GO" id="GO:0030864">
    <property type="term" value="C:cortical actin cytoskeleton"/>
    <property type="evidence" value="ECO:0007669"/>
    <property type="project" value="UniProtKB-ARBA"/>
</dbReference>
<keyword evidence="3 8" id="KW-0728">SH3 domain</keyword>
<dbReference type="AlphaFoldDB" id="A0A9Q5HYK3"/>
<keyword evidence="6" id="KW-0456">Lyase</keyword>
<dbReference type="InterPro" id="IPR027267">
    <property type="entry name" value="AH/BAR_dom_sf"/>
</dbReference>
<dbReference type="InterPro" id="IPR001452">
    <property type="entry name" value="SH3_domain"/>
</dbReference>
<gene>
    <name evidence="12" type="ORF">A7U60_g4665</name>
</gene>
<dbReference type="GO" id="GO:0016831">
    <property type="term" value="F:carboxy-lyase activity"/>
    <property type="evidence" value="ECO:0007669"/>
    <property type="project" value="UniProtKB-KW"/>
</dbReference>
<evidence type="ECO:0000256" key="4">
    <source>
        <dbReference type="ARBA" id="ARBA00022793"/>
    </source>
</evidence>
<feature type="modified residue" description="N6-(pyridoxal phosphate)lysine" evidence="7">
    <location>
        <position position="857"/>
    </location>
</feature>
<evidence type="ECO:0008006" key="14">
    <source>
        <dbReference type="Google" id="ProtNLM"/>
    </source>
</evidence>
<name>A0A9Q5HYK3_SANBA</name>
<evidence type="ECO:0000256" key="6">
    <source>
        <dbReference type="ARBA" id="ARBA00023239"/>
    </source>
</evidence>
<dbReference type="Pfam" id="PF00611">
    <property type="entry name" value="FCH"/>
    <property type="match status" value="1"/>
</dbReference>
<evidence type="ECO:0000313" key="13">
    <source>
        <dbReference type="Proteomes" id="UP000757232"/>
    </source>
</evidence>
<dbReference type="Proteomes" id="UP000757232">
    <property type="component" value="Unassembled WGS sequence"/>
</dbReference>
<dbReference type="SUPFAM" id="SSF103657">
    <property type="entry name" value="BAR/IMD domain-like"/>
    <property type="match status" value="1"/>
</dbReference>
<dbReference type="GO" id="GO:0030036">
    <property type="term" value="P:actin cytoskeleton organization"/>
    <property type="evidence" value="ECO:0007669"/>
    <property type="project" value="UniProtKB-ARBA"/>
</dbReference>
<evidence type="ECO:0000313" key="12">
    <source>
        <dbReference type="EMBL" id="OCB88259.1"/>
    </source>
</evidence>
<dbReference type="PRINTS" id="PR00800">
    <property type="entry name" value="YHDCRBOXLASE"/>
</dbReference>
<dbReference type="InterPro" id="IPR021115">
    <property type="entry name" value="Pyridoxal-P_BS"/>
</dbReference>
<dbReference type="InterPro" id="IPR010977">
    <property type="entry name" value="Aromatic_deC"/>
</dbReference>
<dbReference type="InterPro" id="IPR015422">
    <property type="entry name" value="PyrdxlP-dep_Trfase_small"/>
</dbReference>
<dbReference type="InterPro" id="IPR002129">
    <property type="entry name" value="PyrdxlP-dep_de-COase"/>
</dbReference>
<evidence type="ECO:0000259" key="10">
    <source>
        <dbReference type="PROSITE" id="PS50002"/>
    </source>
</evidence>
<comment type="similarity">
    <text evidence="2">Belongs to the group II decarboxylase family.</text>
</comment>
<reference evidence="12" key="1">
    <citation type="submission" date="2016-06" db="EMBL/GenBank/DDBJ databases">
        <title>Draft Genome sequence of the fungus Inonotus baumii.</title>
        <authorList>
            <person name="Zhu H."/>
            <person name="Lin W."/>
        </authorList>
    </citation>
    <scope>NUCLEOTIDE SEQUENCE</scope>
    <source>
        <strain evidence="12">821</strain>
    </source>
</reference>
<dbReference type="PROSITE" id="PS00392">
    <property type="entry name" value="DDC_GAD_HDC_YDC"/>
    <property type="match status" value="1"/>
</dbReference>
<dbReference type="EMBL" id="LNZH02000182">
    <property type="protein sequence ID" value="OCB88259.1"/>
    <property type="molecule type" value="Genomic_DNA"/>
</dbReference>
<protein>
    <recommendedName>
        <fullName evidence="14">SH3 domain-containing protein</fullName>
    </recommendedName>
</protein>
<evidence type="ECO:0000259" key="11">
    <source>
        <dbReference type="PROSITE" id="PS51741"/>
    </source>
</evidence>
<keyword evidence="5 7" id="KW-0663">Pyridoxal phosphate</keyword>
<keyword evidence="4" id="KW-0210">Decarboxylase</keyword>
<evidence type="ECO:0000256" key="9">
    <source>
        <dbReference type="PROSITE-ProRule" id="PRU01077"/>
    </source>
</evidence>
<accession>A0A9Q5HYK3</accession>
<evidence type="ECO:0000256" key="8">
    <source>
        <dbReference type="PROSITE-ProRule" id="PRU00192"/>
    </source>
</evidence>
<dbReference type="PROSITE" id="PS51741">
    <property type="entry name" value="F_BAR"/>
    <property type="match status" value="1"/>
</dbReference>
<dbReference type="GO" id="GO:0030170">
    <property type="term" value="F:pyridoxal phosphate binding"/>
    <property type="evidence" value="ECO:0007669"/>
    <property type="project" value="InterPro"/>
</dbReference>
<dbReference type="PROSITE" id="PS50002">
    <property type="entry name" value="SH3"/>
    <property type="match status" value="2"/>
</dbReference>
<dbReference type="InterPro" id="IPR036028">
    <property type="entry name" value="SH3-like_dom_sf"/>
</dbReference>
<dbReference type="GO" id="GO:0019752">
    <property type="term" value="P:carboxylic acid metabolic process"/>
    <property type="evidence" value="ECO:0007669"/>
    <property type="project" value="InterPro"/>
</dbReference>
<dbReference type="SUPFAM" id="SSF50044">
    <property type="entry name" value="SH3-domain"/>
    <property type="match status" value="2"/>
</dbReference>
<dbReference type="SUPFAM" id="SSF53383">
    <property type="entry name" value="PLP-dependent transferases"/>
    <property type="match status" value="1"/>
</dbReference>
<dbReference type="InterPro" id="IPR035459">
    <property type="entry name" value="Bzz1_SH3_1"/>
</dbReference>
<sequence length="1046" mass="116422">MSIGKHYGDLLPDQVDRIAALSDAQLGLLSDIREIYKERSALEKEYSTKLAVLAKKAADRKTKRMASLVLGDDPSVAWGEDTIRLSTLDKAYGQLVNSLDSTAQDHSALSDSLITQVADATKTLEKKHEDMKTKQYEFYQKLLSERDKVYADRQKMKQKYDEECLEVESFRRKQDRSTDDRQASRAAKQFENQMIDMQNSKNVFLISTAVANRVKNRFYSEDLPLIENDFQRLQANLITGLTSILLQAQQLHTTHLDTLKSRVNTAREALEGVKPSPDQDLYINYNARPFSIPNDWDWEPCAGHYDTSEMVVEPEPKVVLQNKLSRCREKLEEINGLINAQRKDADKLSNVLSTYMNNRNLGPVDDIMNDYLGIQYQLTLLEFTATVLNAEIETISDALRASLTSQTSVSSTQVPSSLSRSHAVPEETYPQARVLYDFTPSSPFELSVTGGMTVQVAEDDDGSGWVKVADTKGGKGLVPASYIEVIEGNVVPPPVPVTTKPKQQGSGKYVRGLYTYEATGPDEINIEEGGMYELSSGAGGGQNYADGWWEGYGSAGKKGIFPSNYAGYQAIDRICDFYYNLEKRGPAADVEPGYLRKALPDHAPDQGEDFQQIADDYLSLIQPGLTVWQHPSFFAFFPTAATFEGTLGDLYATAIPNPGFNWECSPACTELEAVVMDWSAKLFGLDEAFYNERGRGGGVIQTTASDSGLVAIVAARSAYTRAHPEVDISKLVIYTTTQTHSLGKKAALILGLRARALDVTLENAFSLRGTTLQAALGEDINAGLHPFALVATVGTTSSGAIDNLAEIFEVAKGYPSLWVHVDAAWAGATLACPEYRRTCYLDQINQFADSFCMNFHKWGLVNFDCSGLWVRDRSCLIDALDITPEFLRSKHSEEGTVIDYRNWHLSLGRRFRSLKIWFVLRSYGVQGFQEYIRRTISLNDRFVSLVQSSDELLLVTPPSFAISVFHVDAPANAEHKLATQNRLTQALHKRLGERRDIVVTKTVLNDIFCIRFAVGSARTEERHIDAAYTIIMNEARAVIVEDLPAK</sequence>
<dbReference type="PANTHER" id="PTHR11999:SF70">
    <property type="entry name" value="MIP05841P"/>
    <property type="match status" value="1"/>
</dbReference>
<organism evidence="12 13">
    <name type="scientific">Sanghuangporus baumii</name>
    <name type="common">Phellinus baumii</name>
    <dbReference type="NCBI Taxonomy" id="108892"/>
    <lineage>
        <taxon>Eukaryota</taxon>
        <taxon>Fungi</taxon>
        <taxon>Dikarya</taxon>
        <taxon>Basidiomycota</taxon>
        <taxon>Agaricomycotina</taxon>
        <taxon>Agaricomycetes</taxon>
        <taxon>Hymenochaetales</taxon>
        <taxon>Hymenochaetaceae</taxon>
        <taxon>Sanghuangporus</taxon>
    </lineage>
</organism>
<evidence type="ECO:0000256" key="3">
    <source>
        <dbReference type="ARBA" id="ARBA00022443"/>
    </source>
</evidence>
<evidence type="ECO:0000256" key="7">
    <source>
        <dbReference type="PIRSR" id="PIRSR602129-50"/>
    </source>
</evidence>
<dbReference type="Gene3D" id="3.40.640.10">
    <property type="entry name" value="Type I PLP-dependent aspartate aminotransferase-like (Major domain)"/>
    <property type="match status" value="1"/>
</dbReference>
<dbReference type="PANTHER" id="PTHR11999">
    <property type="entry name" value="GROUP II PYRIDOXAL-5-PHOSPHATE DECARBOXYLASE"/>
    <property type="match status" value="1"/>
</dbReference>
<evidence type="ECO:0000256" key="2">
    <source>
        <dbReference type="ARBA" id="ARBA00009533"/>
    </source>
</evidence>
<dbReference type="Pfam" id="PF00018">
    <property type="entry name" value="SH3_1"/>
    <property type="match status" value="1"/>
</dbReference>
<evidence type="ECO:0000256" key="1">
    <source>
        <dbReference type="ARBA" id="ARBA00001933"/>
    </source>
</evidence>
<dbReference type="Gene3D" id="3.90.1150.10">
    <property type="entry name" value="Aspartate Aminotransferase, domain 1"/>
    <property type="match status" value="1"/>
</dbReference>
<evidence type="ECO:0000256" key="5">
    <source>
        <dbReference type="ARBA" id="ARBA00022898"/>
    </source>
</evidence>
<dbReference type="Gene3D" id="1.20.1340.10">
    <property type="entry name" value="dopa decarboxylase, N-terminal domain"/>
    <property type="match status" value="1"/>
</dbReference>